<dbReference type="AlphaFoldDB" id="A0AA88P1H0"/>
<accession>A0AA88P1H0</accession>
<evidence type="ECO:0000313" key="3">
    <source>
        <dbReference type="Proteomes" id="UP001187315"/>
    </source>
</evidence>
<comment type="caution">
    <text evidence="2">The sequence shown here is derived from an EMBL/GenBank/DDBJ whole genome shotgun (WGS) entry which is preliminary data.</text>
</comment>
<evidence type="ECO:0000313" key="2">
    <source>
        <dbReference type="EMBL" id="KAK2868365.1"/>
    </source>
</evidence>
<gene>
    <name evidence="2" type="ORF">Q7C36_000236</name>
</gene>
<feature type="region of interest" description="Disordered" evidence="1">
    <location>
        <begin position="79"/>
        <end position="136"/>
    </location>
</feature>
<sequence>MGGKTGDGGKGAFGPLLVGCRGRSSCEKSGALFPTPSETRNSRTACKEEKKREWEAEMKSNIATGSLPPLQVCLCVSGKGGSAPRPARVRRHGLEKHPEPRSVNSTSGAQSSERNQYREREADAGSPNLALSLQAR</sequence>
<dbReference type="Proteomes" id="UP001187315">
    <property type="component" value="Unassembled WGS sequence"/>
</dbReference>
<organism evidence="2 3">
    <name type="scientific">Tachysurus vachellii</name>
    <name type="common">Darkbarbel catfish</name>
    <name type="synonym">Pelteobagrus vachellii</name>
    <dbReference type="NCBI Taxonomy" id="175792"/>
    <lineage>
        <taxon>Eukaryota</taxon>
        <taxon>Metazoa</taxon>
        <taxon>Chordata</taxon>
        <taxon>Craniata</taxon>
        <taxon>Vertebrata</taxon>
        <taxon>Euteleostomi</taxon>
        <taxon>Actinopterygii</taxon>
        <taxon>Neopterygii</taxon>
        <taxon>Teleostei</taxon>
        <taxon>Ostariophysi</taxon>
        <taxon>Siluriformes</taxon>
        <taxon>Bagridae</taxon>
        <taxon>Tachysurus</taxon>
    </lineage>
</organism>
<feature type="compositionally biased region" description="Polar residues" evidence="1">
    <location>
        <begin position="102"/>
        <end position="114"/>
    </location>
</feature>
<protein>
    <submittedName>
        <fullName evidence="2">Uncharacterized protein</fullName>
    </submittedName>
</protein>
<feature type="region of interest" description="Disordered" evidence="1">
    <location>
        <begin position="26"/>
        <end position="50"/>
    </location>
</feature>
<evidence type="ECO:0000256" key="1">
    <source>
        <dbReference type="SAM" id="MobiDB-lite"/>
    </source>
</evidence>
<reference evidence="2" key="1">
    <citation type="submission" date="2023-08" db="EMBL/GenBank/DDBJ databases">
        <title>Pelteobagrus vachellii genome.</title>
        <authorList>
            <person name="Liu H."/>
        </authorList>
    </citation>
    <scope>NUCLEOTIDE SEQUENCE</scope>
    <source>
        <strain evidence="2">PRFRI_2022a</strain>
        <tissue evidence="2">Muscle</tissue>
    </source>
</reference>
<dbReference type="EMBL" id="JAVHJS010000001">
    <property type="protein sequence ID" value="KAK2868365.1"/>
    <property type="molecule type" value="Genomic_DNA"/>
</dbReference>
<proteinExistence type="predicted"/>
<keyword evidence="3" id="KW-1185">Reference proteome</keyword>
<name>A0AA88P1H0_TACVA</name>